<evidence type="ECO:0000313" key="6">
    <source>
        <dbReference type="Proteomes" id="UP000823847"/>
    </source>
</evidence>
<dbReference type="SUPFAM" id="SSF111369">
    <property type="entry name" value="HlyD-like secretion proteins"/>
    <property type="match status" value="1"/>
</dbReference>
<evidence type="ECO:0000313" key="5">
    <source>
        <dbReference type="EMBL" id="HIX85662.1"/>
    </source>
</evidence>
<dbReference type="InterPro" id="IPR050465">
    <property type="entry name" value="UPF0194_transport"/>
</dbReference>
<dbReference type="PANTHER" id="PTHR32347:SF23">
    <property type="entry name" value="BLL5650 PROTEIN"/>
    <property type="match status" value="1"/>
</dbReference>
<comment type="subcellular location">
    <subcellularLocation>
        <location evidence="1">Cell envelope</location>
    </subcellularLocation>
</comment>
<accession>A0A9D2BPJ2</accession>
<comment type="caution">
    <text evidence="5">The sequence shown here is derived from an EMBL/GenBank/DDBJ whole genome shotgun (WGS) entry which is preliminary data.</text>
</comment>
<dbReference type="GO" id="GO:0030313">
    <property type="term" value="C:cell envelope"/>
    <property type="evidence" value="ECO:0007669"/>
    <property type="project" value="UniProtKB-SubCell"/>
</dbReference>
<sequence length="302" mass="33648">MKTIRSYYVAIGLMALFASCKGGSGDYDASGVFETTEVTVSARGTGEIMRFDIKEGHQVEAGQAVGYIDTIQLHLKKEELLGSLMATDSRRYNVSRQIASLRQEIATQKRERLRYENLVREKAANQKQLDDINSGLAVLEKRLAAQVETLENSNRSVSGEVLMLEARIAQIEDQIAKCVITSPVRGTVLSKYAEQGELAAQGRSLFKVGDLSDMYLRVYITAPQLTTLKVGQQVKVYADEGEDGRREYAGRVSWIADKAEFTPKTIQTRDERANLVYAVKIAVRNDGFIKKGMYGEMKIIDN</sequence>
<dbReference type="Gene3D" id="2.40.30.170">
    <property type="match status" value="1"/>
</dbReference>
<dbReference type="PROSITE" id="PS51257">
    <property type="entry name" value="PROKAR_LIPOPROTEIN"/>
    <property type="match status" value="1"/>
</dbReference>
<dbReference type="Gene3D" id="2.40.50.100">
    <property type="match status" value="1"/>
</dbReference>
<reference evidence="5" key="2">
    <citation type="submission" date="2021-04" db="EMBL/GenBank/DDBJ databases">
        <authorList>
            <person name="Gilroy R."/>
        </authorList>
    </citation>
    <scope>NUCLEOTIDE SEQUENCE</scope>
    <source>
        <strain evidence="5">ChiHecec2B26-12326</strain>
    </source>
</reference>
<dbReference type="Proteomes" id="UP000823847">
    <property type="component" value="Unassembled WGS sequence"/>
</dbReference>
<protein>
    <submittedName>
        <fullName evidence="5">Efflux RND transporter periplasmic adaptor subunit</fullName>
    </submittedName>
</protein>
<evidence type="ECO:0000259" key="4">
    <source>
        <dbReference type="Pfam" id="PF25917"/>
    </source>
</evidence>
<dbReference type="EMBL" id="DXEN01000018">
    <property type="protein sequence ID" value="HIX85662.1"/>
    <property type="molecule type" value="Genomic_DNA"/>
</dbReference>
<evidence type="ECO:0000256" key="1">
    <source>
        <dbReference type="ARBA" id="ARBA00004196"/>
    </source>
</evidence>
<dbReference type="Gene3D" id="1.10.287.470">
    <property type="entry name" value="Helix hairpin bin"/>
    <property type="match status" value="1"/>
</dbReference>
<reference evidence="5" key="1">
    <citation type="journal article" date="2021" name="PeerJ">
        <title>Extensive microbial diversity within the chicken gut microbiome revealed by metagenomics and culture.</title>
        <authorList>
            <person name="Gilroy R."/>
            <person name="Ravi A."/>
            <person name="Getino M."/>
            <person name="Pursley I."/>
            <person name="Horton D.L."/>
            <person name="Alikhan N.F."/>
            <person name="Baker D."/>
            <person name="Gharbi K."/>
            <person name="Hall N."/>
            <person name="Watson M."/>
            <person name="Adriaenssens E.M."/>
            <person name="Foster-Nyarko E."/>
            <person name="Jarju S."/>
            <person name="Secka A."/>
            <person name="Antonio M."/>
            <person name="Oren A."/>
            <person name="Chaudhuri R.R."/>
            <person name="La Ragione R."/>
            <person name="Hildebrand F."/>
            <person name="Pallen M.J."/>
        </authorList>
    </citation>
    <scope>NUCLEOTIDE SEQUENCE</scope>
    <source>
        <strain evidence="5">ChiHecec2B26-12326</strain>
    </source>
</reference>
<organism evidence="5 6">
    <name type="scientific">Candidatus Parabacteroides intestinigallinarum</name>
    <dbReference type="NCBI Taxonomy" id="2838722"/>
    <lineage>
        <taxon>Bacteria</taxon>
        <taxon>Pseudomonadati</taxon>
        <taxon>Bacteroidota</taxon>
        <taxon>Bacteroidia</taxon>
        <taxon>Bacteroidales</taxon>
        <taxon>Tannerellaceae</taxon>
        <taxon>Parabacteroides</taxon>
    </lineage>
</organism>
<evidence type="ECO:0000256" key="2">
    <source>
        <dbReference type="ARBA" id="ARBA00023054"/>
    </source>
</evidence>
<gene>
    <name evidence="5" type="ORF">H9848_03495</name>
</gene>
<dbReference type="PANTHER" id="PTHR32347">
    <property type="entry name" value="EFFLUX SYSTEM COMPONENT YKNX-RELATED"/>
    <property type="match status" value="1"/>
</dbReference>
<feature type="domain" description="Multidrug resistance protein MdtA-like barrel-sandwich hybrid" evidence="4">
    <location>
        <begin position="37"/>
        <end position="206"/>
    </location>
</feature>
<evidence type="ECO:0000256" key="3">
    <source>
        <dbReference type="SAM" id="Coils"/>
    </source>
</evidence>
<keyword evidence="2 3" id="KW-0175">Coiled coil</keyword>
<dbReference type="AlphaFoldDB" id="A0A9D2BPJ2"/>
<dbReference type="InterPro" id="IPR058625">
    <property type="entry name" value="MdtA-like_BSH"/>
</dbReference>
<proteinExistence type="predicted"/>
<feature type="coiled-coil region" evidence="3">
    <location>
        <begin position="98"/>
        <end position="156"/>
    </location>
</feature>
<dbReference type="Pfam" id="PF25917">
    <property type="entry name" value="BSH_RND"/>
    <property type="match status" value="1"/>
</dbReference>
<name>A0A9D2BPJ2_9BACT</name>